<dbReference type="InterPro" id="IPR008883">
    <property type="entry name" value="UEV_N"/>
</dbReference>
<comment type="similarity">
    <text evidence="2">Belongs to the ubiquitin-conjugating enzyme family. UEV subfamily.</text>
</comment>
<evidence type="ECO:0000259" key="10">
    <source>
        <dbReference type="PROSITE" id="PS51322"/>
    </source>
</evidence>
<evidence type="ECO:0000256" key="3">
    <source>
        <dbReference type="ARBA" id="ARBA00022448"/>
    </source>
</evidence>
<feature type="region of interest" description="Disordered" evidence="8">
    <location>
        <begin position="146"/>
        <end position="235"/>
    </location>
</feature>
<feature type="compositionally biased region" description="Polar residues" evidence="8">
    <location>
        <begin position="173"/>
        <end position="187"/>
    </location>
</feature>
<dbReference type="PROSITE" id="PS51322">
    <property type="entry name" value="UEV"/>
    <property type="match status" value="1"/>
</dbReference>
<evidence type="ECO:0000256" key="6">
    <source>
        <dbReference type="ARBA" id="ARBA00023054"/>
    </source>
</evidence>
<dbReference type="Gene3D" id="3.10.110.10">
    <property type="entry name" value="Ubiquitin Conjugating Enzyme"/>
    <property type="match status" value="1"/>
</dbReference>
<dbReference type="InterPro" id="IPR017916">
    <property type="entry name" value="SB_dom"/>
</dbReference>
<reference evidence="11 12" key="1">
    <citation type="submission" date="2014-09" db="EMBL/GenBank/DDBJ databases">
        <authorList>
            <person name="Magalhaes I.L.F."/>
            <person name="Oliveira U."/>
            <person name="Santos F.R."/>
            <person name="Vidigal T.H.D.A."/>
            <person name="Brescovit A.D."/>
            <person name="Santos A.J."/>
        </authorList>
    </citation>
    <scope>NUCLEOTIDE SEQUENCE [LARGE SCALE GENOMIC DNA]</scope>
</reference>
<dbReference type="InterPro" id="IPR052070">
    <property type="entry name" value="ESCRT-I_UEV_domain"/>
</dbReference>
<dbReference type="PROSITE" id="PS51312">
    <property type="entry name" value="SB"/>
    <property type="match status" value="1"/>
</dbReference>
<dbReference type="GO" id="GO:0006886">
    <property type="term" value="P:intracellular protein transport"/>
    <property type="evidence" value="ECO:0007669"/>
    <property type="project" value="UniProtKB-ARBA"/>
</dbReference>
<feature type="compositionally biased region" description="Polar residues" evidence="8">
    <location>
        <begin position="305"/>
        <end position="319"/>
    </location>
</feature>
<keyword evidence="3 7" id="KW-0813">Transport</keyword>
<feature type="compositionally biased region" description="Basic and acidic residues" evidence="8">
    <location>
        <begin position="210"/>
        <end position="225"/>
    </location>
</feature>
<feature type="region of interest" description="Disordered" evidence="8">
    <location>
        <begin position="270"/>
        <end position="330"/>
    </location>
</feature>
<evidence type="ECO:0000256" key="1">
    <source>
        <dbReference type="ARBA" id="ARBA00004177"/>
    </source>
</evidence>
<evidence type="ECO:0000256" key="7">
    <source>
        <dbReference type="PROSITE-ProRule" id="PRU00644"/>
    </source>
</evidence>
<dbReference type="SUPFAM" id="SSF140111">
    <property type="entry name" value="Endosomal sorting complex assembly domain"/>
    <property type="match status" value="1"/>
</dbReference>
<dbReference type="PANTHER" id="PTHR23306:SF3">
    <property type="entry name" value="TUMOR SUPPRESSOR PROTEIN 101"/>
    <property type="match status" value="1"/>
</dbReference>
<keyword evidence="12" id="KW-1185">Reference proteome</keyword>
<evidence type="ECO:0000256" key="8">
    <source>
        <dbReference type="SAM" id="MobiDB-lite"/>
    </source>
</evidence>
<evidence type="ECO:0000256" key="4">
    <source>
        <dbReference type="ARBA" id="ARBA00022753"/>
    </source>
</evidence>
<accession>A0A0P1BF99</accession>
<dbReference type="GO" id="GO:0000813">
    <property type="term" value="C:ESCRT I complex"/>
    <property type="evidence" value="ECO:0007669"/>
    <property type="project" value="TreeGrafter"/>
</dbReference>
<dbReference type="SUPFAM" id="SSF54495">
    <property type="entry name" value="UBC-like"/>
    <property type="match status" value="1"/>
</dbReference>
<name>A0A0P1BF99_9BASI</name>
<dbReference type="GO" id="GO:0043130">
    <property type="term" value="F:ubiquitin binding"/>
    <property type="evidence" value="ECO:0007669"/>
    <property type="project" value="TreeGrafter"/>
</dbReference>
<dbReference type="InterPro" id="IPR016135">
    <property type="entry name" value="UBQ-conjugating_enzyme/RWD"/>
</dbReference>
<keyword evidence="5 7" id="KW-0653">Protein transport</keyword>
<dbReference type="AlphaFoldDB" id="A0A0P1BF99"/>
<feature type="domain" description="SB" evidence="9">
    <location>
        <begin position="531"/>
        <end position="598"/>
    </location>
</feature>
<comment type="subcellular location">
    <subcellularLocation>
        <location evidence="1">Endosome</location>
    </subcellularLocation>
</comment>
<evidence type="ECO:0000256" key="2">
    <source>
        <dbReference type="ARBA" id="ARBA00009594"/>
    </source>
</evidence>
<dbReference type="Gene3D" id="6.10.140.820">
    <property type="match status" value="1"/>
</dbReference>
<dbReference type="PANTHER" id="PTHR23306">
    <property type="entry name" value="TUMOR SUSCEPTIBILITY GENE 101 PROTEIN-RELATED"/>
    <property type="match status" value="1"/>
</dbReference>
<dbReference type="GO" id="GO:0043162">
    <property type="term" value="P:ubiquitin-dependent protein catabolic process via the multivesicular body sorting pathway"/>
    <property type="evidence" value="ECO:0007669"/>
    <property type="project" value="UniProtKB-ARBA"/>
</dbReference>
<feature type="compositionally biased region" description="Low complexity" evidence="8">
    <location>
        <begin position="363"/>
        <end position="379"/>
    </location>
</feature>
<dbReference type="Proteomes" id="UP000054845">
    <property type="component" value="Unassembled WGS sequence"/>
</dbReference>
<dbReference type="GO" id="GO:0072666">
    <property type="term" value="P:establishment of protein localization to vacuole"/>
    <property type="evidence" value="ECO:0007669"/>
    <property type="project" value="UniProtKB-ARBA"/>
</dbReference>
<dbReference type="STRING" id="401625.A0A0P1BF99"/>
<evidence type="ECO:0000256" key="5">
    <source>
        <dbReference type="ARBA" id="ARBA00022927"/>
    </source>
</evidence>
<dbReference type="Pfam" id="PF09454">
    <property type="entry name" value="Vps23_core"/>
    <property type="match status" value="1"/>
</dbReference>
<dbReference type="EMBL" id="CCYA01000240">
    <property type="protein sequence ID" value="CEH14068.1"/>
    <property type="molecule type" value="Genomic_DNA"/>
</dbReference>
<feature type="compositionally biased region" description="Low complexity" evidence="8">
    <location>
        <begin position="416"/>
        <end position="428"/>
    </location>
</feature>
<keyword evidence="4" id="KW-0967">Endosome</keyword>
<evidence type="ECO:0000259" key="9">
    <source>
        <dbReference type="PROSITE" id="PS51312"/>
    </source>
</evidence>
<protein>
    <submittedName>
        <fullName evidence="11">Vacuolar sorting protein/ubiquitin receptor VPS23</fullName>
    </submittedName>
</protein>
<evidence type="ECO:0000313" key="12">
    <source>
        <dbReference type="Proteomes" id="UP000054845"/>
    </source>
</evidence>
<proteinExistence type="inferred from homology"/>
<evidence type="ECO:0000313" key="11">
    <source>
        <dbReference type="EMBL" id="CEH14068.1"/>
    </source>
</evidence>
<dbReference type="InterPro" id="IPR037202">
    <property type="entry name" value="ESCRT_assembly_dom"/>
</dbReference>
<feature type="compositionally biased region" description="Low complexity" evidence="8">
    <location>
        <begin position="274"/>
        <end position="296"/>
    </location>
</feature>
<feature type="region of interest" description="Disordered" evidence="8">
    <location>
        <begin position="362"/>
        <end position="434"/>
    </location>
</feature>
<keyword evidence="6" id="KW-0175">Coiled coil</keyword>
<organism evidence="11 12">
    <name type="scientific">Ceraceosorus bombacis</name>
    <dbReference type="NCBI Taxonomy" id="401625"/>
    <lineage>
        <taxon>Eukaryota</taxon>
        <taxon>Fungi</taxon>
        <taxon>Dikarya</taxon>
        <taxon>Basidiomycota</taxon>
        <taxon>Ustilaginomycotina</taxon>
        <taxon>Exobasidiomycetes</taxon>
        <taxon>Ceraceosorales</taxon>
        <taxon>Ceraceosoraceae</taxon>
        <taxon>Ceraceosorus</taxon>
    </lineage>
</organism>
<sequence>MDQDVVRRWLRQVSSLYPNASRIYTDVDALLLNQPSLRPSTSEYISDVGQASLLLNLKGTIPILFKGQTYHIPLIIWIPRAYPREAPLVFVTPTRDMLVRKGEHVDLSGKTSGEWLSMWEKKWEACNLVNMVQSLQQQFGQMPPVYARPASEAHQASRSGTGTGTGTGLETGVASSSRGSPSTSEFFRSSPAPYASPATTIAASSSASGSREESRAPARPPKPDADSGYASRDPASFVSAMGTNQSHRWSASYAPQTQLAARPNVTLPLSTNRPASFHASDAAPPSFSPAHPYSSPRAHPRPYEHSSSTGAPHRSSTGPAQHAEGRRASSGREIIASHAHFSPSYHHPAQRAAEDARIGPYDAGQQSQAHHAYSQAQQGRADSTGSSAPPPLPPHAPHQYGTPSAGGGDALKQPDAGSSVAAGASGVAPPLPPNPELLSLRQALHSKLSLHITTELNNSLQRKAQLEMLLADLQRGAPAIHDEMERLRAVRDVVRSTLNGLQESRDRTVARTLEMEKRPAVHEEEIVCATSIVGNQLLNLTADDNAIEDTLYHLGRALGAGTEQLDLDKYLKQTRFLAREQFFKRALADRICASMGWE</sequence>
<feature type="compositionally biased region" description="Low complexity" evidence="8">
    <location>
        <begin position="188"/>
        <end position="209"/>
    </location>
</feature>
<dbReference type="CDD" id="cd11685">
    <property type="entry name" value="UEV_TSG101-like"/>
    <property type="match status" value="1"/>
</dbReference>
<dbReference type="OrthoDB" id="306304at2759"/>
<keyword evidence="11" id="KW-0675">Receptor</keyword>
<feature type="domain" description="UEV" evidence="10">
    <location>
        <begin position="4"/>
        <end position="149"/>
    </location>
</feature>
<dbReference type="Pfam" id="PF05743">
    <property type="entry name" value="UEV"/>
    <property type="match status" value="1"/>
</dbReference>